<dbReference type="InterPro" id="IPR052981">
    <property type="entry name" value="Ingression_C2_domain"/>
</dbReference>
<dbReference type="Gene3D" id="2.60.40.150">
    <property type="entry name" value="C2 domain"/>
    <property type="match status" value="1"/>
</dbReference>
<feature type="region of interest" description="Disordered" evidence="1">
    <location>
        <begin position="124"/>
        <end position="166"/>
    </location>
</feature>
<dbReference type="STRING" id="69332.A0A388K6H6"/>
<dbReference type="EMBL" id="BFEA01000063">
    <property type="protein sequence ID" value="GBG65626.1"/>
    <property type="molecule type" value="Genomic_DNA"/>
</dbReference>
<dbReference type="PANTHER" id="PTHR47052:SF3">
    <property type="entry name" value="INGRESSION PROTEIN 1"/>
    <property type="match status" value="1"/>
</dbReference>
<dbReference type="Gramene" id="GBG65626">
    <property type="protein sequence ID" value="GBG65626"/>
    <property type="gene ID" value="CBR_g51509"/>
</dbReference>
<dbReference type="Proteomes" id="UP000265515">
    <property type="component" value="Unassembled WGS sequence"/>
</dbReference>
<dbReference type="OMA" id="HYANANQ"/>
<reference evidence="3 4" key="1">
    <citation type="journal article" date="2018" name="Cell">
        <title>The Chara Genome: Secondary Complexity and Implications for Plant Terrestrialization.</title>
        <authorList>
            <person name="Nishiyama T."/>
            <person name="Sakayama H."/>
            <person name="Vries J.D."/>
            <person name="Buschmann H."/>
            <person name="Saint-Marcoux D."/>
            <person name="Ullrich K.K."/>
            <person name="Haas F.B."/>
            <person name="Vanderstraeten L."/>
            <person name="Becker D."/>
            <person name="Lang D."/>
            <person name="Vosolsobe S."/>
            <person name="Rombauts S."/>
            <person name="Wilhelmsson P.K.I."/>
            <person name="Janitza P."/>
            <person name="Kern R."/>
            <person name="Heyl A."/>
            <person name="Rumpler F."/>
            <person name="Villalobos L.I.A.C."/>
            <person name="Clay J.M."/>
            <person name="Skokan R."/>
            <person name="Toyoda A."/>
            <person name="Suzuki Y."/>
            <person name="Kagoshima H."/>
            <person name="Schijlen E."/>
            <person name="Tajeshwar N."/>
            <person name="Catarino B."/>
            <person name="Hetherington A.J."/>
            <person name="Saltykova A."/>
            <person name="Bonnot C."/>
            <person name="Breuninger H."/>
            <person name="Symeonidi A."/>
            <person name="Radhakrishnan G.V."/>
            <person name="Van Nieuwerburgh F."/>
            <person name="Deforce D."/>
            <person name="Chang C."/>
            <person name="Karol K.G."/>
            <person name="Hedrich R."/>
            <person name="Ulvskov P."/>
            <person name="Glockner G."/>
            <person name="Delwiche C.F."/>
            <person name="Petrasek J."/>
            <person name="Van de Peer Y."/>
            <person name="Friml J."/>
            <person name="Beilby M."/>
            <person name="Dolan L."/>
            <person name="Kohara Y."/>
            <person name="Sugano S."/>
            <person name="Fujiyama A."/>
            <person name="Delaux P.-M."/>
            <person name="Quint M."/>
            <person name="TheiBen G."/>
            <person name="Hagemann M."/>
            <person name="Harholt J."/>
            <person name="Dunand C."/>
            <person name="Zachgo S."/>
            <person name="Langdale J."/>
            <person name="Maumus F."/>
            <person name="Straeten D.V.D."/>
            <person name="Gould S.B."/>
            <person name="Rensing S.A."/>
        </authorList>
    </citation>
    <scope>NUCLEOTIDE SEQUENCE [LARGE SCALE GENOMIC DNA]</scope>
    <source>
        <strain evidence="3 4">S276</strain>
    </source>
</reference>
<dbReference type="InterPro" id="IPR000008">
    <property type="entry name" value="C2_dom"/>
</dbReference>
<keyword evidence="4" id="KW-1185">Reference proteome</keyword>
<accession>A0A388K6H6</accession>
<evidence type="ECO:0000313" key="4">
    <source>
        <dbReference type="Proteomes" id="UP000265515"/>
    </source>
</evidence>
<evidence type="ECO:0000313" key="3">
    <source>
        <dbReference type="EMBL" id="GBG65626.1"/>
    </source>
</evidence>
<name>A0A388K6H6_CHABU</name>
<dbReference type="Pfam" id="PF00168">
    <property type="entry name" value="C2"/>
    <property type="match status" value="1"/>
</dbReference>
<protein>
    <recommendedName>
        <fullName evidence="2">C2 domain-containing protein</fullName>
    </recommendedName>
</protein>
<evidence type="ECO:0000256" key="1">
    <source>
        <dbReference type="SAM" id="MobiDB-lite"/>
    </source>
</evidence>
<dbReference type="OrthoDB" id="419768at2759"/>
<dbReference type="PROSITE" id="PS50004">
    <property type="entry name" value="C2"/>
    <property type="match status" value="1"/>
</dbReference>
<evidence type="ECO:0000259" key="2">
    <source>
        <dbReference type="PROSITE" id="PS50004"/>
    </source>
</evidence>
<comment type="caution">
    <text evidence="3">The sequence shown here is derived from an EMBL/GenBank/DDBJ whole genome shotgun (WGS) entry which is preliminary data.</text>
</comment>
<feature type="compositionally biased region" description="Pro residues" evidence="1">
    <location>
        <begin position="137"/>
        <end position="166"/>
    </location>
</feature>
<proteinExistence type="predicted"/>
<dbReference type="PRINTS" id="PR01217">
    <property type="entry name" value="PRICHEXTENSN"/>
</dbReference>
<organism evidence="3 4">
    <name type="scientific">Chara braunii</name>
    <name type="common">Braun's stonewort</name>
    <dbReference type="NCBI Taxonomy" id="69332"/>
    <lineage>
        <taxon>Eukaryota</taxon>
        <taxon>Viridiplantae</taxon>
        <taxon>Streptophyta</taxon>
        <taxon>Charophyceae</taxon>
        <taxon>Charales</taxon>
        <taxon>Characeae</taxon>
        <taxon>Chara</taxon>
    </lineage>
</organism>
<dbReference type="InterPro" id="IPR035892">
    <property type="entry name" value="C2_domain_sf"/>
</dbReference>
<gene>
    <name evidence="3" type="ORF">CBR_g51509</name>
</gene>
<sequence>MPPKLGRFELTVDEATIYRGGPAIGTLEPYVVVEYGAQTEQTISRKEKGGRVKWGHRLEFKTEHATRMELKVYQSNTISLNYIIGTASLSLEDLVDAGVASGYETQMKLLKGLKQVGNLKVQVSYTPPATKPGSPQHAPPPAPAPQPRPVIIVAPPPPSPPAPQPRPAVIVPPPQPAAAAHLHCPPVYLHTNLHTNPAVPTYQPTYEPAAYAPPPPPAGAYYAAPPGGHYSGAGYASSGASSHHLHVCYDSQHRHERAGAHLHHHSGPVPAYCWNQPAETSTASSTSYAPSAPRAL</sequence>
<dbReference type="PANTHER" id="PTHR47052">
    <property type="entry name" value="CONSERVED SERINE PROLINE-RICH PROTEIN (AFU_ORTHOLOGUE AFUA_2G01790)"/>
    <property type="match status" value="1"/>
</dbReference>
<dbReference type="AlphaFoldDB" id="A0A388K6H6"/>
<dbReference type="SUPFAM" id="SSF49562">
    <property type="entry name" value="C2 domain (Calcium/lipid-binding domain, CaLB)"/>
    <property type="match status" value="1"/>
</dbReference>
<feature type="domain" description="C2" evidence="2">
    <location>
        <begin position="1"/>
        <end position="104"/>
    </location>
</feature>